<proteinExistence type="predicted"/>
<organism evidence="1">
    <name type="scientific">Escherichia coli</name>
    <dbReference type="NCBI Taxonomy" id="562"/>
    <lineage>
        <taxon>Bacteria</taxon>
        <taxon>Pseudomonadati</taxon>
        <taxon>Pseudomonadota</taxon>
        <taxon>Gammaproteobacteria</taxon>
        <taxon>Enterobacterales</taxon>
        <taxon>Enterobacteriaceae</taxon>
        <taxon>Escherichia</taxon>
    </lineage>
</organism>
<dbReference type="EMBL" id="X72295">
    <property type="protein sequence ID" value="CAA51037.1"/>
    <property type="molecule type" value="Genomic_DNA"/>
</dbReference>
<dbReference type="AlphaFoldDB" id="Q47495"/>
<accession>Q47495</accession>
<sequence length="103" mass="11444">MDFPSTSIRYFTFPKVDLLFVDGPKRFSKIWRASSAVILCSSMNRFVAAAFSSVAFCSSLNFSIIPCAMSDHILMSCSRFSGGILRKTAVAFRRSHMITAQDS</sequence>
<evidence type="ECO:0000313" key="1">
    <source>
        <dbReference type="EMBL" id="CAA51037.1"/>
    </source>
</evidence>
<protein>
    <submittedName>
        <fullName evidence="1">K12 plasmid DNA</fullName>
    </submittedName>
</protein>
<reference evidence="1" key="1">
    <citation type="journal article" date="1994" name="J. Basic Microbiol.">
        <title>Temperature-dependent expression of conjugation pili by IncM plasmid-harbouring bacteria: identification of plasmid-encoded regulatory functions.</title>
        <authorList>
            <person name="Tietze E."/>
            <person name="Tschape H."/>
        </authorList>
    </citation>
    <scope>NUCLEOTIDE SEQUENCE</scope>
    <source>
        <strain evidence="1">K12</strain>
    </source>
</reference>
<name>Q47495_ECOLX</name>